<reference evidence="2" key="1">
    <citation type="submission" date="2019-03" db="EMBL/GenBank/DDBJ databases">
        <title>WGS assembly of Setaria viridis.</title>
        <authorList>
            <person name="Huang P."/>
            <person name="Jenkins J."/>
            <person name="Grimwood J."/>
            <person name="Barry K."/>
            <person name="Healey A."/>
            <person name="Mamidi S."/>
            <person name="Sreedasyam A."/>
            <person name="Shu S."/>
            <person name="Feldman M."/>
            <person name="Wu J."/>
            <person name="Yu Y."/>
            <person name="Chen C."/>
            <person name="Johnson J."/>
            <person name="Rokhsar D."/>
            <person name="Baxter I."/>
            <person name="Schmutz J."/>
            <person name="Brutnell T."/>
            <person name="Kellogg E."/>
        </authorList>
    </citation>
    <scope>NUCLEOTIDE SEQUENCE [LARGE SCALE GENOMIC DNA]</scope>
</reference>
<feature type="compositionally biased region" description="Basic residues" evidence="1">
    <location>
        <begin position="176"/>
        <end position="189"/>
    </location>
</feature>
<dbReference type="PANTHER" id="PTHR35503:SF3">
    <property type="entry name" value="OS07G0624150 PROTEIN"/>
    <property type="match status" value="1"/>
</dbReference>
<evidence type="ECO:0000256" key="1">
    <source>
        <dbReference type="SAM" id="MobiDB-lite"/>
    </source>
</evidence>
<feature type="region of interest" description="Disordered" evidence="1">
    <location>
        <begin position="170"/>
        <end position="189"/>
    </location>
</feature>
<protein>
    <submittedName>
        <fullName evidence="2">Uncharacterized protein</fullName>
    </submittedName>
</protein>
<dbReference type="Gramene" id="TKW35927">
    <property type="protein sequence ID" value="TKW35927"/>
    <property type="gene ID" value="SEVIR_2G407300v2"/>
</dbReference>
<name>A0A4U6WDK6_SETVI</name>
<organism evidence="2 3">
    <name type="scientific">Setaria viridis</name>
    <name type="common">Green bristlegrass</name>
    <name type="synonym">Setaria italica subsp. viridis</name>
    <dbReference type="NCBI Taxonomy" id="4556"/>
    <lineage>
        <taxon>Eukaryota</taxon>
        <taxon>Viridiplantae</taxon>
        <taxon>Streptophyta</taxon>
        <taxon>Embryophyta</taxon>
        <taxon>Tracheophyta</taxon>
        <taxon>Spermatophyta</taxon>
        <taxon>Magnoliopsida</taxon>
        <taxon>Liliopsida</taxon>
        <taxon>Poales</taxon>
        <taxon>Poaceae</taxon>
        <taxon>PACMAD clade</taxon>
        <taxon>Panicoideae</taxon>
        <taxon>Panicodae</taxon>
        <taxon>Paniceae</taxon>
        <taxon>Cenchrinae</taxon>
        <taxon>Setaria</taxon>
    </lineage>
</organism>
<gene>
    <name evidence="2" type="ORF">SEVIR_2G407300v2</name>
</gene>
<dbReference type="Proteomes" id="UP000298652">
    <property type="component" value="Chromosome 2"/>
</dbReference>
<evidence type="ECO:0000313" key="3">
    <source>
        <dbReference type="Proteomes" id="UP000298652"/>
    </source>
</evidence>
<keyword evidence="3" id="KW-1185">Reference proteome</keyword>
<dbReference type="OMA" id="NAGCEWS"/>
<evidence type="ECO:0000313" key="2">
    <source>
        <dbReference type="EMBL" id="TKW35927.1"/>
    </source>
</evidence>
<dbReference type="EMBL" id="CM016553">
    <property type="protein sequence ID" value="TKW35927.1"/>
    <property type="molecule type" value="Genomic_DNA"/>
</dbReference>
<sequence>MDGDCGVICHLQCEITSVSVTGLGCGGGSGGELFLRCHVPAGGGRAIQIDSRGAEQPDGSGETTTGARAVSWRDVASLSCDGSPACVRELVDRGTVVFEVRRRRGGRRRAVMLGKVLGSELVGRAEVPWKDAAAVAVERRVELAAPKSRPGLGEEAPAVLSARMSVRVSETPVPAGRRRAGSSAHAHRRQSGCEWSVGDEDVFAAVACAADDAFE</sequence>
<accession>A0A4U6WDK6</accession>
<dbReference type="AlphaFoldDB" id="A0A4U6WDK6"/>
<dbReference type="PANTHER" id="PTHR35503">
    <property type="entry name" value="OSJNBA0006M15.15 PROTEIN"/>
    <property type="match status" value="1"/>
</dbReference>
<proteinExistence type="predicted"/>